<proteinExistence type="predicted"/>
<evidence type="ECO:0000313" key="2">
    <source>
        <dbReference type="Proteomes" id="UP000821865"/>
    </source>
</evidence>
<dbReference type="Proteomes" id="UP000821865">
    <property type="component" value="Chromosome 4"/>
</dbReference>
<accession>A0ACB8CYD6</accession>
<sequence length="456" mass="47422">MSERRPSHSVLLAVGGSPTSGGPPAAGSSHASAIDDAAAGLSGGASGSLDASMPAAAIGCPAVPDRLGALWADMAAHQSRIEEVLFEDKTKTSNPVRAQIITEVNSMMMICAEFQAAAAGREGALQELRHQLEEARREAADLRVRVALGAAASGPPRSYADVVVGGRGADVAGPASGAPSGFRAAPRGFGGVAAGPVRDAGPPGHLAFLTPIGESRDPSGDVLAVLKSNVDPSEAGIGEVDLRSTRLGVTVVAKDRDTIINLKQAIDACPVTRSSMTVRVPEKRRPHVRLVGVDPEVSAANLISALNGRNPGLDLDTATAKVKTTFKERGGNTSHILEVSPPDYRKLMTRQKVCVGWTSARVVEDIHVPLCTQCATYGHTRRFCPVRSDPARSVCTKCAEHHLAQECTVRFGDAAVCCAPCRGAGLEASGHPAGFHTCPVLLQRVARLRARTDYGG</sequence>
<name>A0ACB8CYD6_DERSI</name>
<gene>
    <name evidence="1" type="ORF">HPB49_016085</name>
</gene>
<keyword evidence="2" id="KW-1185">Reference proteome</keyword>
<evidence type="ECO:0000313" key="1">
    <source>
        <dbReference type="EMBL" id="KAH7954165.1"/>
    </source>
</evidence>
<organism evidence="1 2">
    <name type="scientific">Dermacentor silvarum</name>
    <name type="common">Tick</name>
    <dbReference type="NCBI Taxonomy" id="543639"/>
    <lineage>
        <taxon>Eukaryota</taxon>
        <taxon>Metazoa</taxon>
        <taxon>Ecdysozoa</taxon>
        <taxon>Arthropoda</taxon>
        <taxon>Chelicerata</taxon>
        <taxon>Arachnida</taxon>
        <taxon>Acari</taxon>
        <taxon>Parasitiformes</taxon>
        <taxon>Ixodida</taxon>
        <taxon>Ixodoidea</taxon>
        <taxon>Ixodidae</taxon>
        <taxon>Rhipicephalinae</taxon>
        <taxon>Dermacentor</taxon>
    </lineage>
</organism>
<reference evidence="1" key="1">
    <citation type="submission" date="2020-05" db="EMBL/GenBank/DDBJ databases">
        <title>Large-scale comparative analyses of tick genomes elucidate their genetic diversity and vector capacities.</title>
        <authorList>
            <person name="Jia N."/>
            <person name="Wang J."/>
            <person name="Shi W."/>
            <person name="Du L."/>
            <person name="Sun Y."/>
            <person name="Zhan W."/>
            <person name="Jiang J."/>
            <person name="Wang Q."/>
            <person name="Zhang B."/>
            <person name="Ji P."/>
            <person name="Sakyi L.B."/>
            <person name="Cui X."/>
            <person name="Yuan T."/>
            <person name="Jiang B."/>
            <person name="Yang W."/>
            <person name="Lam T.T.-Y."/>
            <person name="Chang Q."/>
            <person name="Ding S."/>
            <person name="Wang X."/>
            <person name="Zhu J."/>
            <person name="Ruan X."/>
            <person name="Zhao L."/>
            <person name="Wei J."/>
            <person name="Que T."/>
            <person name="Du C."/>
            <person name="Cheng J."/>
            <person name="Dai P."/>
            <person name="Han X."/>
            <person name="Huang E."/>
            <person name="Gao Y."/>
            <person name="Liu J."/>
            <person name="Shao H."/>
            <person name="Ye R."/>
            <person name="Li L."/>
            <person name="Wei W."/>
            <person name="Wang X."/>
            <person name="Wang C."/>
            <person name="Yang T."/>
            <person name="Huo Q."/>
            <person name="Li W."/>
            <person name="Guo W."/>
            <person name="Chen H."/>
            <person name="Zhou L."/>
            <person name="Ni X."/>
            <person name="Tian J."/>
            <person name="Zhou Y."/>
            <person name="Sheng Y."/>
            <person name="Liu T."/>
            <person name="Pan Y."/>
            <person name="Xia L."/>
            <person name="Li J."/>
            <person name="Zhao F."/>
            <person name="Cao W."/>
        </authorList>
    </citation>
    <scope>NUCLEOTIDE SEQUENCE</scope>
    <source>
        <strain evidence="1">Dsil-2018</strain>
    </source>
</reference>
<dbReference type="EMBL" id="CM023473">
    <property type="protein sequence ID" value="KAH7954165.1"/>
    <property type="molecule type" value="Genomic_DNA"/>
</dbReference>
<comment type="caution">
    <text evidence="1">The sequence shown here is derived from an EMBL/GenBank/DDBJ whole genome shotgun (WGS) entry which is preliminary data.</text>
</comment>
<protein>
    <submittedName>
        <fullName evidence="1">Uncharacterized protein</fullName>
    </submittedName>
</protein>